<name>A0ACC2DQ61_DIPCM</name>
<dbReference type="EMBL" id="CM055096">
    <property type="protein sequence ID" value="KAJ7556250.1"/>
    <property type="molecule type" value="Genomic_DNA"/>
</dbReference>
<sequence length="450" mass="50418">MDGSTESLGAPLVVTESTHIRINVPRVGISQEKNKFLSEAVNGMEKTYQRIYSNPNDELRKFRSSLWYLGLDQSTTCSVIFSWVIFILLTLVVPVLNYLFVRCPHCDSKRSHPFELLTEVSESSMAAISFLSLSNILRVYGLRKALLLDFIIKDSPEVQRGYKDELQRAFHLLAEILLPCFLVELVHKIWWFQYVAVLLPPAGTNSPILKNVITCSILMAAWLYKTSVFIVICVMFKLFCSLQTLRLNAYEKLLEAPPDVSAILLEHMRIRVHLLEISHRFRFFMVASLFAITSSQFSALFAVASSTTRVNFFRAGDLAVCSAVQLTGCFLCLSGAASITHRAQRVVSLVSQWHAIVSCTLYSAGSVPINELCSLTTTQQITPPVSPNHPNPSDDSEAFQRRQALVAYLHHCPAGISLYGFVLDRGTLYALFGIEFSLVLWILGKTVGIH</sequence>
<reference evidence="2" key="1">
    <citation type="journal article" date="2024" name="Proc. Natl. Acad. Sci. U.S.A.">
        <title>Extraordinary preservation of gene collinearity over three hundred million years revealed in homosporous lycophytes.</title>
        <authorList>
            <person name="Li C."/>
            <person name="Wickell D."/>
            <person name="Kuo L.Y."/>
            <person name="Chen X."/>
            <person name="Nie B."/>
            <person name="Liao X."/>
            <person name="Peng D."/>
            <person name="Ji J."/>
            <person name="Jenkins J."/>
            <person name="Williams M."/>
            <person name="Shu S."/>
            <person name="Plott C."/>
            <person name="Barry K."/>
            <person name="Rajasekar S."/>
            <person name="Grimwood J."/>
            <person name="Han X."/>
            <person name="Sun S."/>
            <person name="Hou Z."/>
            <person name="He W."/>
            <person name="Dai G."/>
            <person name="Sun C."/>
            <person name="Schmutz J."/>
            <person name="Leebens-Mack J.H."/>
            <person name="Li F.W."/>
            <person name="Wang L."/>
        </authorList>
    </citation>
    <scope>NUCLEOTIDE SEQUENCE [LARGE SCALE GENOMIC DNA]</scope>
    <source>
        <strain evidence="2">cv. PW_Plant_1</strain>
    </source>
</reference>
<evidence type="ECO:0000313" key="2">
    <source>
        <dbReference type="Proteomes" id="UP001162992"/>
    </source>
</evidence>
<keyword evidence="2" id="KW-1185">Reference proteome</keyword>
<protein>
    <submittedName>
        <fullName evidence="1">Uncharacterized protein</fullName>
    </submittedName>
</protein>
<dbReference type="Proteomes" id="UP001162992">
    <property type="component" value="Chromosome 5"/>
</dbReference>
<organism evidence="1 2">
    <name type="scientific">Diphasiastrum complanatum</name>
    <name type="common">Issler's clubmoss</name>
    <name type="synonym">Lycopodium complanatum</name>
    <dbReference type="NCBI Taxonomy" id="34168"/>
    <lineage>
        <taxon>Eukaryota</taxon>
        <taxon>Viridiplantae</taxon>
        <taxon>Streptophyta</taxon>
        <taxon>Embryophyta</taxon>
        <taxon>Tracheophyta</taxon>
        <taxon>Lycopodiopsida</taxon>
        <taxon>Lycopodiales</taxon>
        <taxon>Lycopodiaceae</taxon>
        <taxon>Lycopodioideae</taxon>
        <taxon>Diphasiastrum</taxon>
    </lineage>
</organism>
<comment type="caution">
    <text evidence="1">The sequence shown here is derived from an EMBL/GenBank/DDBJ whole genome shotgun (WGS) entry which is preliminary data.</text>
</comment>
<evidence type="ECO:0000313" key="1">
    <source>
        <dbReference type="EMBL" id="KAJ7556250.1"/>
    </source>
</evidence>
<gene>
    <name evidence="1" type="ORF">O6H91_05G075800</name>
</gene>
<accession>A0ACC2DQ61</accession>
<proteinExistence type="predicted"/>